<dbReference type="PANTHER" id="PTHR11199:SF0">
    <property type="entry name" value="LD34181P-RELATED"/>
    <property type="match status" value="1"/>
</dbReference>
<feature type="compositionally biased region" description="Basic and acidic residues" evidence="1">
    <location>
        <begin position="1115"/>
        <end position="1128"/>
    </location>
</feature>
<feature type="compositionally biased region" description="Acidic residues" evidence="1">
    <location>
        <begin position="1095"/>
        <end position="1114"/>
    </location>
</feature>
<feature type="region of interest" description="Disordered" evidence="1">
    <location>
        <begin position="1"/>
        <end position="55"/>
    </location>
</feature>
<keyword evidence="4" id="KW-1185">Reference proteome</keyword>
<dbReference type="GO" id="GO:0005634">
    <property type="term" value="C:nucleus"/>
    <property type="evidence" value="ECO:0007669"/>
    <property type="project" value="TreeGrafter"/>
</dbReference>
<evidence type="ECO:0000313" key="3">
    <source>
        <dbReference type="EMBL" id="KAF2425743.1"/>
    </source>
</evidence>
<accession>A0A9P4TVE2</accession>
<feature type="region of interest" description="Disordered" evidence="1">
    <location>
        <begin position="1060"/>
        <end position="1151"/>
    </location>
</feature>
<evidence type="ECO:0000259" key="2">
    <source>
        <dbReference type="PROSITE" id="PS51425"/>
    </source>
</evidence>
<gene>
    <name evidence="3" type="ORF">EJ08DRAFT_594254</name>
</gene>
<feature type="compositionally biased region" description="Basic residues" evidence="1">
    <location>
        <begin position="25"/>
        <end position="46"/>
    </location>
</feature>
<dbReference type="InterPro" id="IPR056396">
    <property type="entry name" value="HEAT_SCC3-SA"/>
</dbReference>
<feature type="region of interest" description="Disordered" evidence="1">
    <location>
        <begin position="955"/>
        <end position="980"/>
    </location>
</feature>
<feature type="compositionally biased region" description="Basic residues" evidence="1">
    <location>
        <begin position="1063"/>
        <end position="1076"/>
    </location>
</feature>
<dbReference type="EMBL" id="MU007068">
    <property type="protein sequence ID" value="KAF2425743.1"/>
    <property type="molecule type" value="Genomic_DNA"/>
</dbReference>
<dbReference type="PANTHER" id="PTHR11199">
    <property type="entry name" value="STROMAL ANTIGEN"/>
    <property type="match status" value="1"/>
</dbReference>
<dbReference type="Pfam" id="PF21581">
    <property type="entry name" value="SCD"/>
    <property type="match status" value="1"/>
</dbReference>
<dbReference type="Proteomes" id="UP000800235">
    <property type="component" value="Unassembled WGS sequence"/>
</dbReference>
<comment type="caution">
    <text evidence="3">The sequence shown here is derived from an EMBL/GenBank/DDBJ whole genome shotgun (WGS) entry which is preliminary data.</text>
</comment>
<dbReference type="SUPFAM" id="SSF48371">
    <property type="entry name" value="ARM repeat"/>
    <property type="match status" value="1"/>
</dbReference>
<name>A0A9P4TVE2_9PEZI</name>
<feature type="compositionally biased region" description="Acidic residues" evidence="1">
    <location>
        <begin position="1129"/>
        <end position="1151"/>
    </location>
</feature>
<protein>
    <submittedName>
        <fullName evidence="3">STAG-domain-containing protein</fullName>
    </submittedName>
</protein>
<dbReference type="InterPro" id="IPR016024">
    <property type="entry name" value="ARM-type_fold"/>
</dbReference>
<dbReference type="GO" id="GO:0003682">
    <property type="term" value="F:chromatin binding"/>
    <property type="evidence" value="ECO:0007669"/>
    <property type="project" value="TreeGrafter"/>
</dbReference>
<proteinExistence type="predicted"/>
<feature type="compositionally biased region" description="Low complexity" evidence="1">
    <location>
        <begin position="1077"/>
        <end position="1090"/>
    </location>
</feature>
<evidence type="ECO:0000256" key="1">
    <source>
        <dbReference type="SAM" id="MobiDB-lite"/>
    </source>
</evidence>
<feature type="domain" description="SCD" evidence="2">
    <location>
        <begin position="294"/>
        <end position="379"/>
    </location>
</feature>
<dbReference type="InterPro" id="IPR039662">
    <property type="entry name" value="Cohesin_Scc3/SA"/>
</dbReference>
<dbReference type="GO" id="GO:0000785">
    <property type="term" value="C:chromatin"/>
    <property type="evidence" value="ECO:0007669"/>
    <property type="project" value="TreeGrafter"/>
</dbReference>
<organism evidence="3 4">
    <name type="scientific">Tothia fuscella</name>
    <dbReference type="NCBI Taxonomy" id="1048955"/>
    <lineage>
        <taxon>Eukaryota</taxon>
        <taxon>Fungi</taxon>
        <taxon>Dikarya</taxon>
        <taxon>Ascomycota</taxon>
        <taxon>Pezizomycotina</taxon>
        <taxon>Dothideomycetes</taxon>
        <taxon>Pleosporomycetidae</taxon>
        <taxon>Venturiales</taxon>
        <taxon>Cylindrosympodiaceae</taxon>
        <taxon>Tothia</taxon>
    </lineage>
</organism>
<feature type="compositionally biased region" description="Acidic residues" evidence="1">
    <location>
        <begin position="1"/>
        <end position="21"/>
    </location>
</feature>
<feature type="compositionally biased region" description="Acidic residues" evidence="1">
    <location>
        <begin position="959"/>
        <end position="980"/>
    </location>
</feature>
<reference evidence="3" key="1">
    <citation type="journal article" date="2020" name="Stud. Mycol.">
        <title>101 Dothideomycetes genomes: a test case for predicting lifestyles and emergence of pathogens.</title>
        <authorList>
            <person name="Haridas S."/>
            <person name="Albert R."/>
            <person name="Binder M."/>
            <person name="Bloem J."/>
            <person name="Labutti K."/>
            <person name="Salamov A."/>
            <person name="Andreopoulos B."/>
            <person name="Baker S."/>
            <person name="Barry K."/>
            <person name="Bills G."/>
            <person name="Bluhm B."/>
            <person name="Cannon C."/>
            <person name="Castanera R."/>
            <person name="Culley D."/>
            <person name="Daum C."/>
            <person name="Ezra D."/>
            <person name="Gonzalez J."/>
            <person name="Henrissat B."/>
            <person name="Kuo A."/>
            <person name="Liang C."/>
            <person name="Lipzen A."/>
            <person name="Lutzoni F."/>
            <person name="Magnuson J."/>
            <person name="Mondo S."/>
            <person name="Nolan M."/>
            <person name="Ohm R."/>
            <person name="Pangilinan J."/>
            <person name="Park H.-J."/>
            <person name="Ramirez L."/>
            <person name="Alfaro M."/>
            <person name="Sun H."/>
            <person name="Tritt A."/>
            <person name="Yoshinaga Y."/>
            <person name="Zwiers L.-H."/>
            <person name="Turgeon B."/>
            <person name="Goodwin S."/>
            <person name="Spatafora J."/>
            <person name="Crous P."/>
            <person name="Grigoriev I."/>
        </authorList>
    </citation>
    <scope>NUCLEOTIDE SEQUENCE</scope>
    <source>
        <strain evidence="3">CBS 130266</strain>
    </source>
</reference>
<dbReference type="GO" id="GO:0008278">
    <property type="term" value="C:cohesin complex"/>
    <property type="evidence" value="ECO:0007669"/>
    <property type="project" value="TreeGrafter"/>
</dbReference>
<dbReference type="InterPro" id="IPR011989">
    <property type="entry name" value="ARM-like"/>
</dbReference>
<dbReference type="PROSITE" id="PS51425">
    <property type="entry name" value="SCD"/>
    <property type="match status" value="1"/>
</dbReference>
<dbReference type="Pfam" id="PF08514">
    <property type="entry name" value="STAG"/>
    <property type="match status" value="1"/>
</dbReference>
<dbReference type="Gene3D" id="1.25.10.10">
    <property type="entry name" value="Leucine-rich Repeat Variant"/>
    <property type="match status" value="1"/>
</dbReference>
<dbReference type="InterPro" id="IPR013721">
    <property type="entry name" value="STAG"/>
</dbReference>
<dbReference type="AlphaFoldDB" id="A0A9P4TVE2"/>
<dbReference type="InterPro" id="IPR020839">
    <property type="entry name" value="SCD"/>
</dbReference>
<dbReference type="GO" id="GO:0007062">
    <property type="term" value="P:sister chromatid cohesion"/>
    <property type="evidence" value="ECO:0007669"/>
    <property type="project" value="UniProtKB-ARBA"/>
</dbReference>
<sequence length="1151" mass="128821">MDEDASSDEEEEQEDEPDEEELKEKRKRARNATKKATSKPAAKKAKATNGEPVRLAIRPAALKKRRKAKPQLQVADAESVGGLYAEVFAKNQSLDDAAAAWLSQFNDNEHEAMADLFNFVLKCAGCDIKITNHDVDDPDHFAEKLGDIQEEYQNQGVTDYPLIARNKGAHAFRESFAGIFKSLIHTMAKTNLLFDHESFMETLNAWVSTMTSAGNRPFRHTATVASLATTTALCEVGRELAEQSAKSLRQAEGEKKKSRVNKARVQEMEEAVKRAGAQKDQINDYITAWFDTVFIHRYRDVDAKIRTDCVKALGEWVRLFPDHFFDGPFLRYLGWVLSDTNKETRHEVVKALITLYKDKTMLGGLRTFTERFRARIVEMATNDSDPTIQVDAVLLLDLLRDAGFLEPDDIDAIGRLIFDSDARLRKAVIGFFNENIKDNYDMKFEELGGEEALEEILPSTADTENEEDFDSPRREWLKFKCLVEILQSYDAYDELEPGAVVQRPGTDTFVLIPERTESRFSLATESLYDCVPELKDWEVLSGYLLYDHTQSTSKKARAADPEAPFKEACKLDEKEEILLLEVLNTCVKIQLTRAVEASSDKKPKSTKAQKQVAQEMQEQAARHLALLIPRLLNKFGAVPEAASAVLRLEHALNLEIFEELRQDLTTYSALLDDIKKQFLSHGRPRVLEEASLALLHAKSYEDLEEVTADKLQDLWEDTINTFHAHCKDRDLTTRGNISDDILSDLSNTVLRIANLSSISDSAEYLEAPPMASRSKSQGSQARATGIQSVIALIERGVPNNEVEAETNAIEDELVLRAARVATFYFMWKVDEFKKLIAATGRVPFNSLELVSESRDNFVDALTTVLRARHGADELRLSLAELMIDIFTILDSLPDAKAARGKAQPAPQEDGEEDEEELTGDAYLALALEVPKKTQALLLQIFGATEKALAKRTKKKLEEVVDDEPQDLDEEPESDDEDDAINDQDESAQEAKLTQTILAEKRLYEFAGKLILGIWGGVLDGKKEGVIDPKTKMGMVETRLRRNAKNLGATFKSLIDKIEEGKPGAKKAKRAPAKGKGKAAAAAPKAKPAAKSVEIIESDLEDEDDPIEDEEELAREEEARRLEKEREEMMEVDDDVAEAGAVDDEPESVLGD</sequence>
<dbReference type="OrthoDB" id="498590at2759"/>
<evidence type="ECO:0000313" key="4">
    <source>
        <dbReference type="Proteomes" id="UP000800235"/>
    </source>
</evidence>
<dbReference type="Pfam" id="PF24571">
    <property type="entry name" value="HEAT_SCC3-SA"/>
    <property type="match status" value="1"/>
</dbReference>